<dbReference type="AlphaFoldDB" id="A0A8J4AGV9"/>
<protein>
    <recommendedName>
        <fullName evidence="1">AAA+ ATPase domain-containing protein</fullName>
    </recommendedName>
</protein>
<accession>A0A8J4AGV9</accession>
<evidence type="ECO:0000259" key="1">
    <source>
        <dbReference type="SMART" id="SM00382"/>
    </source>
</evidence>
<comment type="caution">
    <text evidence="2">The sequence shown here is derived from an EMBL/GenBank/DDBJ whole genome shotgun (WGS) entry which is preliminary data.</text>
</comment>
<organism evidence="2 3">
    <name type="scientific">Actinocatenispora comari</name>
    <dbReference type="NCBI Taxonomy" id="2807577"/>
    <lineage>
        <taxon>Bacteria</taxon>
        <taxon>Bacillati</taxon>
        <taxon>Actinomycetota</taxon>
        <taxon>Actinomycetes</taxon>
        <taxon>Micromonosporales</taxon>
        <taxon>Micromonosporaceae</taxon>
        <taxon>Actinocatenispora</taxon>
    </lineage>
</organism>
<dbReference type="SMART" id="SM00382">
    <property type="entry name" value="AAA"/>
    <property type="match status" value="1"/>
</dbReference>
<dbReference type="InterPro" id="IPR027417">
    <property type="entry name" value="P-loop_NTPase"/>
</dbReference>
<dbReference type="Gene3D" id="3.40.50.300">
    <property type="entry name" value="P-loop containing nucleotide triphosphate hydrolases"/>
    <property type="match status" value="1"/>
</dbReference>
<feature type="domain" description="AAA+ ATPase" evidence="1">
    <location>
        <begin position="32"/>
        <end position="434"/>
    </location>
</feature>
<evidence type="ECO:0000313" key="3">
    <source>
        <dbReference type="Proteomes" id="UP000614996"/>
    </source>
</evidence>
<dbReference type="Pfam" id="PF13304">
    <property type="entry name" value="AAA_21"/>
    <property type="match status" value="1"/>
</dbReference>
<name>A0A8J4AGV9_9ACTN</name>
<proteinExistence type="predicted"/>
<gene>
    <name evidence="2" type="ORF">NUM_57080</name>
</gene>
<dbReference type="PANTHER" id="PTHR43581:SF2">
    <property type="entry name" value="EXCINUCLEASE ATPASE SUBUNIT"/>
    <property type="match status" value="1"/>
</dbReference>
<dbReference type="RefSeq" id="WP_207128101.1">
    <property type="nucleotide sequence ID" value="NZ_BOPO01000117.1"/>
</dbReference>
<dbReference type="Proteomes" id="UP000614996">
    <property type="component" value="Unassembled WGS sequence"/>
</dbReference>
<evidence type="ECO:0000313" key="2">
    <source>
        <dbReference type="EMBL" id="GIL30454.1"/>
    </source>
</evidence>
<dbReference type="GO" id="GO:0016887">
    <property type="term" value="F:ATP hydrolysis activity"/>
    <property type="evidence" value="ECO:0007669"/>
    <property type="project" value="InterPro"/>
</dbReference>
<dbReference type="EMBL" id="BOPO01000117">
    <property type="protein sequence ID" value="GIL30454.1"/>
    <property type="molecule type" value="Genomic_DNA"/>
</dbReference>
<sequence>MAREGTLPKIKSFDANGLLYENAEHHLNFGDHGPVSIIAGPNGVGKTHILRTIHGILGNRPESLLRTPFKEIVIELDTRKLIRAISSPDHTKRKVSLRGEGPRGRIYGELSIKPEGRPLPYYWQEIEDGVFLNTRTNEIIPEDYVEDFIRYDINTAVEPRGTRPRRRKTAPRPAWWREFGQLSSVFIDTKRLDTGLQNPDLRHPQRYHSRIDEYIDQVRIQVTEARRMSLAASQRADESFAARVFAGGRARTSSVLIEEYDELAEQNAELFKSGLSTASWDMELPSRELDTTERRVLSAFIEDWKKKITPLLPVHERLKTLQQIVNDKFIGKTLLLDSSGRLVFHSNLDGQPIPVNVLSSGEQHLLALFTMLLFSTSSGTVVLIDEPEISLHAAWKHSFISDITDVATICGLQIILATHSAGIINGRWDIVEELAVQW</sequence>
<keyword evidence="3" id="KW-1185">Reference proteome</keyword>
<dbReference type="InterPro" id="IPR003593">
    <property type="entry name" value="AAA+_ATPase"/>
</dbReference>
<reference evidence="3" key="1">
    <citation type="journal article" date="2021" name="Int. J. Syst. Evol. Microbiol.">
        <title>Actinocatenispora comari sp. nov., an endophytic actinomycete isolated from aerial parts of Comarum salesowianum.</title>
        <authorList>
            <person name="Oyunbileg N."/>
            <person name="Iizaka Y."/>
            <person name="Hamada M."/>
            <person name="Davaapurev B.O."/>
            <person name="Fukumoto A."/>
            <person name="Tsetseg B."/>
            <person name="Kato F."/>
            <person name="Tamura T."/>
            <person name="Batkhuu J."/>
            <person name="Anzai Y."/>
        </authorList>
    </citation>
    <scope>NUCLEOTIDE SEQUENCE [LARGE SCALE GENOMIC DNA]</scope>
    <source>
        <strain evidence="3">NUM-2625</strain>
    </source>
</reference>
<dbReference type="InterPro" id="IPR051396">
    <property type="entry name" value="Bact_Antivir_Def_Nuclease"/>
</dbReference>
<dbReference type="InterPro" id="IPR003959">
    <property type="entry name" value="ATPase_AAA_core"/>
</dbReference>
<dbReference type="GO" id="GO:0005524">
    <property type="term" value="F:ATP binding"/>
    <property type="evidence" value="ECO:0007669"/>
    <property type="project" value="InterPro"/>
</dbReference>
<dbReference type="PANTHER" id="PTHR43581">
    <property type="entry name" value="ATP/GTP PHOSPHATASE"/>
    <property type="match status" value="1"/>
</dbReference>
<dbReference type="SUPFAM" id="SSF52540">
    <property type="entry name" value="P-loop containing nucleoside triphosphate hydrolases"/>
    <property type="match status" value="1"/>
</dbReference>